<keyword evidence="3" id="KW-1185">Reference proteome</keyword>
<proteinExistence type="predicted"/>
<dbReference type="Gene3D" id="6.10.250.3110">
    <property type="match status" value="1"/>
</dbReference>
<dbReference type="STRING" id="237069.SAMN05216498_0106"/>
<protein>
    <submittedName>
        <fullName evidence="2">Uncharacterized protein</fullName>
    </submittedName>
</protein>
<reference evidence="2 3" key="1">
    <citation type="submission" date="2016-10" db="EMBL/GenBank/DDBJ databases">
        <authorList>
            <person name="de Groot N.N."/>
        </authorList>
    </citation>
    <scope>NUCLEOTIDE SEQUENCE [LARGE SCALE GENOMIC DNA]</scope>
    <source>
        <strain evidence="2 3">CGMCC 1.3442</strain>
    </source>
</reference>
<feature type="coiled-coil region" evidence="1">
    <location>
        <begin position="9"/>
        <end position="136"/>
    </location>
</feature>
<sequence>MEQQILKVLKEIQTEQKQFRDEQKQFREELTGIRDEQKQFREELTGIRDEQKQFREELTGIRNEQKQFREELTELRTDQKQFREEVRSEFREVKHDIKRIDEKLDLLTKQTSNAIIEHHSNQITFLKDKVFELEEEMYKIKKR</sequence>
<accession>A0A1H0EXN3</accession>
<dbReference type="AlphaFoldDB" id="A0A1H0EXN3"/>
<keyword evidence="1" id="KW-0175">Coiled coil</keyword>
<dbReference type="RefSeq" id="WP_093857664.1">
    <property type="nucleotide sequence ID" value="NZ_FNIG01000010.1"/>
</dbReference>
<evidence type="ECO:0000256" key="1">
    <source>
        <dbReference type="SAM" id="Coils"/>
    </source>
</evidence>
<dbReference type="Proteomes" id="UP000199334">
    <property type="component" value="Unassembled WGS sequence"/>
</dbReference>
<evidence type="ECO:0000313" key="2">
    <source>
        <dbReference type="EMBL" id="SDN87130.1"/>
    </source>
</evidence>
<evidence type="ECO:0000313" key="3">
    <source>
        <dbReference type="Proteomes" id="UP000199334"/>
    </source>
</evidence>
<name>A0A1H0EXN3_9BACI</name>
<dbReference type="EMBL" id="FNIG01000010">
    <property type="protein sequence ID" value="SDN87130.1"/>
    <property type="molecule type" value="Genomic_DNA"/>
</dbReference>
<organism evidence="2 3">
    <name type="scientific">Tenuibacillus multivorans</name>
    <dbReference type="NCBI Taxonomy" id="237069"/>
    <lineage>
        <taxon>Bacteria</taxon>
        <taxon>Bacillati</taxon>
        <taxon>Bacillota</taxon>
        <taxon>Bacilli</taxon>
        <taxon>Bacillales</taxon>
        <taxon>Bacillaceae</taxon>
        <taxon>Tenuibacillus</taxon>
    </lineage>
</organism>
<gene>
    <name evidence="2" type="ORF">SAMN05216498_0106</name>
</gene>